<dbReference type="Proteomes" id="UP000799118">
    <property type="component" value="Unassembled WGS sequence"/>
</dbReference>
<keyword evidence="1" id="KW-1133">Transmembrane helix</keyword>
<dbReference type="EMBL" id="ML769421">
    <property type="protein sequence ID" value="KAE9403934.1"/>
    <property type="molecule type" value="Genomic_DNA"/>
</dbReference>
<proteinExistence type="predicted"/>
<keyword evidence="1" id="KW-0812">Transmembrane</keyword>
<feature type="transmembrane region" description="Helical" evidence="1">
    <location>
        <begin position="63"/>
        <end position="82"/>
    </location>
</feature>
<dbReference type="AlphaFoldDB" id="A0A6A4I554"/>
<accession>A0A6A4I554</accession>
<reference evidence="2" key="1">
    <citation type="journal article" date="2019" name="Environ. Microbiol.">
        <title>Fungal ecological strategies reflected in gene transcription - a case study of two litter decomposers.</title>
        <authorList>
            <person name="Barbi F."/>
            <person name="Kohler A."/>
            <person name="Barry K."/>
            <person name="Baskaran P."/>
            <person name="Daum C."/>
            <person name="Fauchery L."/>
            <person name="Ihrmark K."/>
            <person name="Kuo A."/>
            <person name="LaButti K."/>
            <person name="Lipzen A."/>
            <person name="Morin E."/>
            <person name="Grigoriev I.V."/>
            <person name="Henrissat B."/>
            <person name="Lindahl B."/>
            <person name="Martin F."/>
        </authorList>
    </citation>
    <scope>NUCLEOTIDE SEQUENCE</scope>
    <source>
        <strain evidence="2">JB14</strain>
    </source>
</reference>
<evidence type="ECO:0000256" key="1">
    <source>
        <dbReference type="SAM" id="Phobius"/>
    </source>
</evidence>
<evidence type="ECO:0000313" key="2">
    <source>
        <dbReference type="EMBL" id="KAE9403934.1"/>
    </source>
</evidence>
<feature type="transmembrane region" description="Helical" evidence="1">
    <location>
        <begin position="94"/>
        <end position="111"/>
    </location>
</feature>
<feature type="transmembrane region" description="Helical" evidence="1">
    <location>
        <begin position="12"/>
        <end position="30"/>
    </location>
</feature>
<name>A0A6A4I554_9AGAR</name>
<keyword evidence="1" id="KW-0472">Membrane</keyword>
<sequence>MSQLREHLRTCIVAYAAMAWPLLWIFLDWKTAEYKYLLLICSFMQSYAPFILLVLGRPFPSRFFALACCFMYCYAGAGWFGTAANSPLELDQAHLLYLAGSFIFAVAMALWDASHVASLDANSLTEKCASEEV</sequence>
<feature type="transmembrane region" description="Helical" evidence="1">
    <location>
        <begin position="36"/>
        <end position="56"/>
    </location>
</feature>
<protein>
    <submittedName>
        <fullName evidence="2">Uncharacterized protein</fullName>
    </submittedName>
</protein>
<organism evidence="2 3">
    <name type="scientific">Gymnopus androsaceus JB14</name>
    <dbReference type="NCBI Taxonomy" id="1447944"/>
    <lineage>
        <taxon>Eukaryota</taxon>
        <taxon>Fungi</taxon>
        <taxon>Dikarya</taxon>
        <taxon>Basidiomycota</taxon>
        <taxon>Agaricomycotina</taxon>
        <taxon>Agaricomycetes</taxon>
        <taxon>Agaricomycetidae</taxon>
        <taxon>Agaricales</taxon>
        <taxon>Marasmiineae</taxon>
        <taxon>Omphalotaceae</taxon>
        <taxon>Gymnopus</taxon>
    </lineage>
</organism>
<keyword evidence="3" id="KW-1185">Reference proteome</keyword>
<evidence type="ECO:0000313" key="3">
    <source>
        <dbReference type="Proteomes" id="UP000799118"/>
    </source>
</evidence>
<gene>
    <name evidence="2" type="ORF">BT96DRAFT_1016754</name>
</gene>